<evidence type="ECO:0000313" key="2">
    <source>
        <dbReference type="Proteomes" id="UP001281147"/>
    </source>
</evidence>
<protein>
    <submittedName>
        <fullName evidence="1">Uncharacterized protein</fullName>
    </submittedName>
</protein>
<gene>
    <name evidence="1" type="ORF">LTR37_008409</name>
</gene>
<dbReference type="Proteomes" id="UP001281147">
    <property type="component" value="Unassembled WGS sequence"/>
</dbReference>
<evidence type="ECO:0000313" key="1">
    <source>
        <dbReference type="EMBL" id="KAK3713451.1"/>
    </source>
</evidence>
<organism evidence="1 2">
    <name type="scientific">Vermiconidia calcicola</name>
    <dbReference type="NCBI Taxonomy" id="1690605"/>
    <lineage>
        <taxon>Eukaryota</taxon>
        <taxon>Fungi</taxon>
        <taxon>Dikarya</taxon>
        <taxon>Ascomycota</taxon>
        <taxon>Pezizomycotina</taxon>
        <taxon>Dothideomycetes</taxon>
        <taxon>Dothideomycetidae</taxon>
        <taxon>Mycosphaerellales</taxon>
        <taxon>Extremaceae</taxon>
        <taxon>Vermiconidia</taxon>
    </lineage>
</organism>
<reference evidence="1" key="1">
    <citation type="submission" date="2023-07" db="EMBL/GenBank/DDBJ databases">
        <title>Black Yeasts Isolated from many extreme environments.</title>
        <authorList>
            <person name="Coleine C."/>
            <person name="Stajich J.E."/>
            <person name="Selbmann L."/>
        </authorList>
    </citation>
    <scope>NUCLEOTIDE SEQUENCE</scope>
    <source>
        <strain evidence="1">CCFEE 5714</strain>
    </source>
</reference>
<accession>A0ACC3NBT8</accession>
<name>A0ACC3NBT8_9PEZI</name>
<comment type="caution">
    <text evidence="1">The sequence shown here is derived from an EMBL/GenBank/DDBJ whole genome shotgun (WGS) entry which is preliminary data.</text>
</comment>
<dbReference type="EMBL" id="JAUTXU010000062">
    <property type="protein sequence ID" value="KAK3713451.1"/>
    <property type="molecule type" value="Genomic_DNA"/>
</dbReference>
<proteinExistence type="predicted"/>
<keyword evidence="2" id="KW-1185">Reference proteome</keyword>
<sequence length="476" mass="53420">MSAFLRERLTLLTMTAAANRRLEFLSPTYAELSDSEAISPTATNPEQTRQYPAAGQKDRHALPPSIVAQNAQQIGSRRSKDSTKARRREAVVMVPSRTAVDDHFCVSPFDLSSGRSESTLASPRQSVEVGELYSISSSGRPLLRRVARYIESQESVCSTVDDFNQQEAAEWQKMLDHTYLPNGGLGLRRWSRQLSSGVMSIGRGIKRKMSMFKRKDSGYESISPGAQADDEKSCLGRRALHRCSAHTGTSDRTSAPSSTLDSVSPGSTPPPTARKGPPGGTPWTGIEEDPIYSGTVYTTGRKRPKKLPRKSRSPYPRSERSYSNASRPLILAHQGYTPTEELEISEPQLIHQHRMQRAGTQLRRRQKGGKFDKRKIEERFELALGNNTTPEEQVLASAAVCEFLRLEQLEQARSRRRDEQEYAERRDGGVFRGRTIERRRELRSPSRERSGVWDPALAPYVHELRRASGYSSDRTL</sequence>